<dbReference type="CDD" id="cd18579">
    <property type="entry name" value="ABC_6TM_ABCC_D1"/>
    <property type="match status" value="1"/>
</dbReference>
<feature type="transmembrane region" description="Helical" evidence="12">
    <location>
        <begin position="1044"/>
        <end position="1061"/>
    </location>
</feature>
<dbReference type="InterPro" id="IPR003439">
    <property type="entry name" value="ABC_transporter-like_ATP-bd"/>
</dbReference>
<feature type="transmembrane region" description="Helical" evidence="12">
    <location>
        <begin position="399"/>
        <end position="420"/>
    </location>
</feature>
<evidence type="ECO:0000259" key="13">
    <source>
        <dbReference type="PROSITE" id="PS50893"/>
    </source>
</evidence>
<keyword evidence="9 12" id="KW-0472">Membrane</keyword>
<evidence type="ECO:0000313" key="15">
    <source>
        <dbReference type="EMBL" id="ORY16438.1"/>
    </source>
</evidence>
<evidence type="ECO:0000256" key="9">
    <source>
        <dbReference type="ARBA" id="ARBA00023136"/>
    </source>
</evidence>
<feature type="transmembrane region" description="Helical" evidence="12">
    <location>
        <begin position="1017"/>
        <end position="1038"/>
    </location>
</feature>
<evidence type="ECO:0000313" key="16">
    <source>
        <dbReference type="Proteomes" id="UP000193144"/>
    </source>
</evidence>
<dbReference type="GO" id="GO:0005524">
    <property type="term" value="F:ATP binding"/>
    <property type="evidence" value="ECO:0007669"/>
    <property type="project" value="UniProtKB-KW"/>
</dbReference>
<keyword evidence="6" id="KW-0547">Nucleotide-binding</keyword>
<dbReference type="OrthoDB" id="6500128at2759"/>
<feature type="transmembrane region" description="Helical" evidence="12">
    <location>
        <begin position="307"/>
        <end position="326"/>
    </location>
</feature>
<dbReference type="InterPro" id="IPR011527">
    <property type="entry name" value="ABC1_TM_dom"/>
</dbReference>
<dbReference type="InterPro" id="IPR050173">
    <property type="entry name" value="ABC_transporter_C-like"/>
</dbReference>
<dbReference type="CDD" id="cd03244">
    <property type="entry name" value="ABCC_MRP_domain2"/>
    <property type="match status" value="1"/>
</dbReference>
<evidence type="ECO:0000256" key="3">
    <source>
        <dbReference type="ARBA" id="ARBA00022448"/>
    </source>
</evidence>
<evidence type="ECO:0000256" key="8">
    <source>
        <dbReference type="ARBA" id="ARBA00022989"/>
    </source>
</evidence>
<dbReference type="Proteomes" id="UP000193144">
    <property type="component" value="Unassembled WGS sequence"/>
</dbReference>
<feature type="transmembrane region" description="Helical" evidence="12">
    <location>
        <begin position="1125"/>
        <end position="1148"/>
    </location>
</feature>
<comment type="subcellular location">
    <subcellularLocation>
        <location evidence="1">Cell membrane</location>
        <topology evidence="1">Multi-pass membrane protein</topology>
    </subcellularLocation>
</comment>
<evidence type="ECO:0000256" key="6">
    <source>
        <dbReference type="ARBA" id="ARBA00022741"/>
    </source>
</evidence>
<dbReference type="Gene3D" id="3.40.50.300">
    <property type="entry name" value="P-loop containing nucleotide triphosphate hydrolases"/>
    <property type="match status" value="2"/>
</dbReference>
<evidence type="ECO:0000256" key="2">
    <source>
        <dbReference type="ARBA" id="ARBA00009726"/>
    </source>
</evidence>
<dbReference type="InterPro" id="IPR044746">
    <property type="entry name" value="ABCC_6TM_D1"/>
</dbReference>
<comment type="caution">
    <text evidence="15">The sequence shown here is derived from an EMBL/GenBank/DDBJ whole genome shotgun (WGS) entry which is preliminary data.</text>
</comment>
<feature type="domain" description="ABC transmembrane type-1" evidence="14">
    <location>
        <begin position="273"/>
        <end position="548"/>
    </location>
</feature>
<keyword evidence="11" id="KW-0175">Coiled coil</keyword>
<dbReference type="CDD" id="cd18580">
    <property type="entry name" value="ABC_6TM_ABCC_D2"/>
    <property type="match status" value="1"/>
</dbReference>
<dbReference type="PROSITE" id="PS50929">
    <property type="entry name" value="ABC_TM1F"/>
    <property type="match status" value="2"/>
</dbReference>
<feature type="transmembrane region" description="Helical" evidence="12">
    <location>
        <begin position="154"/>
        <end position="174"/>
    </location>
</feature>
<organism evidence="15 16">
    <name type="scientific">Clohesyomyces aquaticus</name>
    <dbReference type="NCBI Taxonomy" id="1231657"/>
    <lineage>
        <taxon>Eukaryota</taxon>
        <taxon>Fungi</taxon>
        <taxon>Dikarya</taxon>
        <taxon>Ascomycota</taxon>
        <taxon>Pezizomycotina</taxon>
        <taxon>Dothideomycetes</taxon>
        <taxon>Pleosporomycetidae</taxon>
        <taxon>Pleosporales</taxon>
        <taxon>Lindgomycetaceae</taxon>
        <taxon>Clohesyomyces</taxon>
    </lineage>
</organism>
<evidence type="ECO:0000256" key="4">
    <source>
        <dbReference type="ARBA" id="ARBA00022475"/>
    </source>
</evidence>
<feature type="transmembrane region" description="Helical" evidence="12">
    <location>
        <begin position="253"/>
        <end position="275"/>
    </location>
</feature>
<comment type="similarity">
    <text evidence="2">Belongs to the ABC transporter superfamily. ABCC family. Conjugate transporter (TC 3.A.1.208) subfamily.</text>
</comment>
<accession>A0A1Y2A1U0</accession>
<dbReference type="GO" id="GO:0140359">
    <property type="term" value="F:ABC-type transporter activity"/>
    <property type="evidence" value="ECO:0007669"/>
    <property type="project" value="InterPro"/>
</dbReference>
<dbReference type="STRING" id="1231657.A0A1Y2A1U0"/>
<feature type="coiled-coil region" evidence="11">
    <location>
        <begin position="858"/>
        <end position="885"/>
    </location>
</feature>
<evidence type="ECO:0000256" key="12">
    <source>
        <dbReference type="SAM" id="Phobius"/>
    </source>
</evidence>
<feature type="transmembrane region" description="Helical" evidence="12">
    <location>
        <begin position="94"/>
        <end position="114"/>
    </location>
</feature>
<dbReference type="SUPFAM" id="SSF90123">
    <property type="entry name" value="ABC transporter transmembrane region"/>
    <property type="match status" value="2"/>
</dbReference>
<dbReference type="PROSITE" id="PS50893">
    <property type="entry name" value="ABC_TRANSPORTER_2"/>
    <property type="match status" value="2"/>
</dbReference>
<dbReference type="PANTHER" id="PTHR24223:SF404">
    <property type="entry name" value="ABC MULTIDRUG TRANSPORTER (EUROFUNG)-RELATED"/>
    <property type="match status" value="1"/>
</dbReference>
<protein>
    <submittedName>
        <fullName evidence="15">ABC transporter</fullName>
    </submittedName>
</protein>
<keyword evidence="10" id="KW-0325">Glycoprotein</keyword>
<feature type="transmembrane region" description="Helical" evidence="12">
    <location>
        <begin position="371"/>
        <end position="393"/>
    </location>
</feature>
<dbReference type="FunFam" id="3.40.50.300:FF:002145">
    <property type="entry name" value="ABC transporter (MsbA subfamily)"/>
    <property type="match status" value="1"/>
</dbReference>
<feature type="domain" description="ABC transporter" evidence="13">
    <location>
        <begin position="610"/>
        <end position="837"/>
    </location>
</feature>
<evidence type="ECO:0000256" key="10">
    <source>
        <dbReference type="ARBA" id="ARBA00023180"/>
    </source>
</evidence>
<gene>
    <name evidence="15" type="ORF">BCR34DRAFT_557227</name>
</gene>
<feature type="transmembrane region" description="Helical" evidence="12">
    <location>
        <begin position="482"/>
        <end position="508"/>
    </location>
</feature>
<feature type="domain" description="ABC transporter" evidence="13">
    <location>
        <begin position="1223"/>
        <end position="1453"/>
    </location>
</feature>
<dbReference type="PROSITE" id="PS00211">
    <property type="entry name" value="ABC_TRANSPORTER_1"/>
    <property type="match status" value="1"/>
</dbReference>
<keyword evidence="8 12" id="KW-1133">Transmembrane helix</keyword>
<keyword evidence="16" id="KW-1185">Reference proteome</keyword>
<evidence type="ECO:0000256" key="7">
    <source>
        <dbReference type="ARBA" id="ARBA00022840"/>
    </source>
</evidence>
<dbReference type="Pfam" id="PF00664">
    <property type="entry name" value="ABC_membrane"/>
    <property type="match status" value="2"/>
</dbReference>
<feature type="transmembrane region" description="Helical" evidence="12">
    <location>
        <begin position="28"/>
        <end position="50"/>
    </location>
</feature>
<proteinExistence type="inferred from homology"/>
<dbReference type="EMBL" id="MCFA01000018">
    <property type="protein sequence ID" value="ORY16438.1"/>
    <property type="molecule type" value="Genomic_DNA"/>
</dbReference>
<keyword evidence="5 12" id="KW-0812">Transmembrane</keyword>
<dbReference type="Gene3D" id="1.20.1560.10">
    <property type="entry name" value="ABC transporter type 1, transmembrane domain"/>
    <property type="match status" value="2"/>
</dbReference>
<sequence>MLHCDQAIGPRVEPSCRSFDFTLYFQDLFFAITPNAVLLTLLALPVVRLLRTQDVVKRSKSVAVKAAIYVAIFTCQTVFLAIRSRHPQLQTPASIAADVLAVVASLAAASLSWLQHHRSEQPSTLLAIFFALISLLNVVRVRSLWLIPDSTGPAVLQTLVLIQGAAALLAESIGKKKALRFPEKFRSSGPEPFTGFWNLVGFSWLLGTLSRGYHSILTVDDLPDLDYRLESEVLQEMLASTWSKYDKTRKHSLLVACFRAYAPSFLSAIIPRLILSALKFAQPFMITKLIHFVGDKGVSDDFGRGLISAYALVYLGMAASTALYGYMTFRFLIRLRGGLIALIYQQTVEARAVDLGSINGLTLMGTDVERIVLNFLTIHEVWASLVDIGIAIFLLQTQVFLACLVPAVVTLIFVLATFQFSAWAKDAQRLWIENVERRLGVTTVMVGAMRTVKMLGLSEKMSNIISNFRSVEIDSSSRYRKILIGIIFFSVLPQNLSPMLTFSVFYAITIRRNDNSILAGQAFASLSLISLVTLPALTLIKAIPALIQCLSSFDRIQEYCSQPVQPRHRLENPSFHQAPLGDTKTGPEVELTTMRPSSLHISVDQPLVCFRNQDVAWEKAGPAILKTLRANIYEERFTVILGPTGSGKSTLLESILDEAVALGGDTDRRFSTTAYCTQVPWLINGSIRDNIVAKDSDLVEEKWYATVLWACGLESDMATLREGDRTPIGNGGSNLSGGQRQRVSLARAVYARKKLILLDDVFSGVDARNAALISERLLGHQGLLRRNLTTVVLVTHAPSLISLANDAIVVENGAITEFGNIDSLRVSGGYVAGLELKLPSESGGIEISLSDEEPVRPANNIAAAAAEALMELNEEEQDLKRQTGDLSVYSYYSRAGGHGTVIIMLIMVALWVFCTEFSVVVVDWWSAANAKSQGRGNGGLYLGLYVGLGFLGSVFLLSELWLIFVTIISRTAKHLHEDLLKTTMNAPLRFFQETDVGSITNRFSQDMELVGLDLPNIAANYIIALYECAAKVILLAVFARYLSATLPLIAGSVFFVQRFYLRTSRQVRLLDIEAKGPVYLHFLETTNGANTIRAFGWQRAFKEKLHVLLDRSQKPVYLLYCIQQWLALALDLIVAVLAVVLVTILVVWRHSFEPGAVGVSLVTVMTFNQVLTLLVKSWTALETSIGAVGRVKSFVEETASEETELGIRQPLAVPDDWPARGAICFQNVTATYKSGGNPVLRNLSLSIAAGEKVAICGRSGSGKTSFILSLLHMIPFTGSISIDGVETQNLISSDVRSRINVVPQEPFLMPGSIRFNIDPLGQVPDEAIILILRRLNIWGKIMDCGGLDAQTSLELWSVGERQLLCLARAMVRKSQVLILDEATSSVDAVTESVMQDVVDSDFSRQTVLAVVHRLRYIERFDKVAVLDAGVLVEFDKPGTLLAETSLLAAMYKAGQQDRHSD</sequence>
<dbReference type="InterPro" id="IPR003593">
    <property type="entry name" value="AAA+_ATPase"/>
</dbReference>
<keyword evidence="3" id="KW-0813">Transport</keyword>
<dbReference type="InterPro" id="IPR044726">
    <property type="entry name" value="ABCC_6TM_D2"/>
</dbReference>
<evidence type="ECO:0000259" key="14">
    <source>
        <dbReference type="PROSITE" id="PS50929"/>
    </source>
</evidence>
<dbReference type="GO" id="GO:0016887">
    <property type="term" value="F:ATP hydrolysis activity"/>
    <property type="evidence" value="ECO:0007669"/>
    <property type="project" value="InterPro"/>
</dbReference>
<evidence type="ECO:0000256" key="11">
    <source>
        <dbReference type="SAM" id="Coils"/>
    </source>
</evidence>
<feature type="transmembrane region" description="Helical" evidence="12">
    <location>
        <begin position="126"/>
        <end position="148"/>
    </location>
</feature>
<dbReference type="SMART" id="SM00382">
    <property type="entry name" value="AAA"/>
    <property type="match status" value="2"/>
</dbReference>
<name>A0A1Y2A1U0_9PLEO</name>
<evidence type="ECO:0000256" key="5">
    <source>
        <dbReference type="ARBA" id="ARBA00022692"/>
    </source>
</evidence>
<dbReference type="SUPFAM" id="SSF52540">
    <property type="entry name" value="P-loop containing nucleoside triphosphate hydrolases"/>
    <property type="match status" value="2"/>
</dbReference>
<dbReference type="Pfam" id="PF00005">
    <property type="entry name" value="ABC_tran"/>
    <property type="match status" value="2"/>
</dbReference>
<feature type="transmembrane region" description="Helical" evidence="12">
    <location>
        <begin position="520"/>
        <end position="540"/>
    </location>
</feature>
<dbReference type="FunFam" id="1.20.1560.10:FF:000066">
    <property type="entry name" value="ABC multidrug transporter (Eurofung)"/>
    <property type="match status" value="1"/>
</dbReference>
<feature type="transmembrane region" description="Helical" evidence="12">
    <location>
        <begin position="942"/>
        <end position="968"/>
    </location>
</feature>
<feature type="transmembrane region" description="Helical" evidence="12">
    <location>
        <begin position="901"/>
        <end position="922"/>
    </location>
</feature>
<feature type="domain" description="ABC transmembrane type-1" evidence="14">
    <location>
        <begin position="902"/>
        <end position="1183"/>
    </location>
</feature>
<dbReference type="GO" id="GO:0005886">
    <property type="term" value="C:plasma membrane"/>
    <property type="evidence" value="ECO:0007669"/>
    <property type="project" value="UniProtKB-SubCell"/>
</dbReference>
<feature type="transmembrane region" description="Helical" evidence="12">
    <location>
        <begin position="62"/>
        <end position="82"/>
    </location>
</feature>
<dbReference type="InterPro" id="IPR027417">
    <property type="entry name" value="P-loop_NTPase"/>
</dbReference>
<dbReference type="Pfam" id="PF24357">
    <property type="entry name" value="TMD0_ABC"/>
    <property type="match status" value="1"/>
</dbReference>
<dbReference type="PANTHER" id="PTHR24223">
    <property type="entry name" value="ATP-BINDING CASSETTE SUB-FAMILY C"/>
    <property type="match status" value="1"/>
</dbReference>
<reference evidence="15 16" key="1">
    <citation type="submission" date="2016-07" db="EMBL/GenBank/DDBJ databases">
        <title>Pervasive Adenine N6-methylation of Active Genes in Fungi.</title>
        <authorList>
            <consortium name="DOE Joint Genome Institute"/>
            <person name="Mondo S.J."/>
            <person name="Dannebaum R.O."/>
            <person name="Kuo R.C."/>
            <person name="Labutti K."/>
            <person name="Haridas S."/>
            <person name="Kuo A."/>
            <person name="Salamov A."/>
            <person name="Ahrendt S.R."/>
            <person name="Lipzen A."/>
            <person name="Sullivan W."/>
            <person name="Andreopoulos W.B."/>
            <person name="Clum A."/>
            <person name="Lindquist E."/>
            <person name="Daum C."/>
            <person name="Ramamoorthy G.K."/>
            <person name="Gryganskyi A."/>
            <person name="Culley D."/>
            <person name="Magnuson J.K."/>
            <person name="James T.Y."/>
            <person name="O'Malley M.A."/>
            <person name="Stajich J.E."/>
            <person name="Spatafora J.W."/>
            <person name="Visel A."/>
            <person name="Grigoriev I.V."/>
        </authorList>
    </citation>
    <scope>NUCLEOTIDE SEQUENCE [LARGE SCALE GENOMIC DNA]</scope>
    <source>
        <strain evidence="15 16">CBS 115471</strain>
    </source>
</reference>
<keyword evidence="4" id="KW-1003">Cell membrane</keyword>
<keyword evidence="7" id="KW-0067">ATP-binding</keyword>
<evidence type="ECO:0000256" key="1">
    <source>
        <dbReference type="ARBA" id="ARBA00004651"/>
    </source>
</evidence>
<dbReference type="InterPro" id="IPR017871">
    <property type="entry name" value="ABC_transporter-like_CS"/>
</dbReference>
<dbReference type="InterPro" id="IPR036640">
    <property type="entry name" value="ABC1_TM_sf"/>
</dbReference>
<dbReference type="InterPro" id="IPR056227">
    <property type="entry name" value="TMD0_ABC"/>
</dbReference>
<dbReference type="FunFam" id="1.20.1560.10:FF:000055">
    <property type="entry name" value="ABC multidrug transporter (Eurofung)"/>
    <property type="match status" value="1"/>
</dbReference>